<dbReference type="Proteomes" id="UP000690515">
    <property type="component" value="Unassembled WGS sequence"/>
</dbReference>
<gene>
    <name evidence="1" type="ORF">KCG35_26110</name>
</gene>
<dbReference type="EMBL" id="JAGSOY010000358">
    <property type="protein sequence ID" value="MBU2714531.1"/>
    <property type="molecule type" value="Genomic_DNA"/>
</dbReference>
<evidence type="ECO:0000313" key="1">
    <source>
        <dbReference type="EMBL" id="MBU2714531.1"/>
    </source>
</evidence>
<evidence type="ECO:0008006" key="3">
    <source>
        <dbReference type="Google" id="ProtNLM"/>
    </source>
</evidence>
<dbReference type="RefSeq" id="WP_215822853.1">
    <property type="nucleotide sequence ID" value="NZ_JAGSOY010000358.1"/>
</dbReference>
<keyword evidence="2" id="KW-1185">Reference proteome</keyword>
<name>A0ABS5ZKC3_9GAMM</name>
<organism evidence="1 2">
    <name type="scientific">Zooshikella harenae</name>
    <dbReference type="NCBI Taxonomy" id="2827238"/>
    <lineage>
        <taxon>Bacteria</taxon>
        <taxon>Pseudomonadati</taxon>
        <taxon>Pseudomonadota</taxon>
        <taxon>Gammaproteobacteria</taxon>
        <taxon>Oceanospirillales</taxon>
        <taxon>Zooshikellaceae</taxon>
        <taxon>Zooshikella</taxon>
    </lineage>
</organism>
<accession>A0ABS5ZKC3</accession>
<sequence length="163" mass="18945">MFSFPNKPKLVGVRPEARAADYPEPEQNESGPFLGKWAVLNYYVPDNLMHPDDAERYLEGKVEGERLFQCTSEDVSWATVTNDQGVSVRVNPHRVLWVPQPEYKLGQDVKTTNGTIRTGKIASRVWHFKEKRFTYYIEIDGKNNQKVIHKRRYWANDLTSTRS</sequence>
<proteinExistence type="predicted"/>
<comment type="caution">
    <text evidence="1">The sequence shown here is derived from an EMBL/GenBank/DDBJ whole genome shotgun (WGS) entry which is preliminary data.</text>
</comment>
<evidence type="ECO:0000313" key="2">
    <source>
        <dbReference type="Proteomes" id="UP000690515"/>
    </source>
</evidence>
<protein>
    <recommendedName>
        <fullName evidence="3">Lipocalin-like domain-containing protein</fullName>
    </recommendedName>
</protein>
<reference evidence="1 2" key="1">
    <citation type="submission" date="2021-04" db="EMBL/GenBank/DDBJ databases">
        <authorList>
            <person name="Pira H."/>
            <person name="Risdian C."/>
            <person name="Wink J."/>
        </authorList>
    </citation>
    <scope>NUCLEOTIDE SEQUENCE [LARGE SCALE GENOMIC DNA]</scope>
    <source>
        <strain evidence="1 2">WH53</strain>
    </source>
</reference>